<evidence type="ECO:0000256" key="7">
    <source>
        <dbReference type="ARBA" id="ARBA00022912"/>
    </source>
</evidence>
<gene>
    <name evidence="17" type="primary">RPAP2</name>
</gene>
<dbReference type="InterPro" id="IPR039693">
    <property type="entry name" value="Rtr1/RPAP2"/>
</dbReference>
<dbReference type="GO" id="GO:0008420">
    <property type="term" value="F:RNA polymerase II CTD heptapeptide repeat phosphatase activity"/>
    <property type="evidence" value="ECO:0007669"/>
    <property type="project" value="UniProtKB-UniRule"/>
</dbReference>
<dbReference type="PROSITE" id="PS51479">
    <property type="entry name" value="ZF_RTR1"/>
    <property type="match status" value="1"/>
</dbReference>
<dbReference type="Proteomes" id="UP000695026">
    <property type="component" value="Unplaced"/>
</dbReference>
<evidence type="ECO:0000256" key="9">
    <source>
        <dbReference type="ARBA" id="ARBA00045547"/>
    </source>
</evidence>
<keyword evidence="5 13" id="KW-0378">Hydrolase</keyword>
<evidence type="ECO:0000256" key="2">
    <source>
        <dbReference type="ARBA" id="ARBA00005676"/>
    </source>
</evidence>
<evidence type="ECO:0000313" key="16">
    <source>
        <dbReference type="Proteomes" id="UP000695026"/>
    </source>
</evidence>
<keyword evidence="6 13" id="KW-0862">Zinc</keyword>
<sequence>MMAEEALRSAPNRHRRLGNKQSLKNEDAAERKAALEAAIRKKIECERKALQVVESLLEDDITEEFFVDCGRLITPSHYQDVVEERFIIRLCGYPVCRNKLQNVPKQKYKISTKTNKVYDITERKCFCSNFCYRASKYFAGQISTSPVWLREEERPPTIELLKKGASGYSGKEIKLVSERIKALDIENPIPAASHSDSGSGSESNSDAEQEFVSSVLQENLPNTEKLAGKPFKSILKKSATKRAEPKLFTTEDTVDETSAQVNRDKLDVLQEEHVFPDNIQVERPCHSQNALENVQVSEDFGNNSGCSQVVFLGVSQKGADQFKRLLAKSKQSIRSPADSIAAKDSLLESLWQTFTEWRSEETLKLLHGSDSTTSHILRHTLPNDSEKEELDEDDLESANDSETVPQRHTLPCQGSRMAVKPLPSYEKLKKETLQLELKVEEFYQGKFTVIEEKDLAMQSGREQQSGESQDNEQWAPTLPLVDSKAQQQIRTRIVLEKLQKALPAVLDPLKIPLGEVYSELRNLVKTFRLTNTNITHRAPVWTLIAIVLLSVLSENIPVFAHSQQNKGYTQFLATLLEELCIKTEDLESLTKIFRSGCLPH</sequence>
<evidence type="ECO:0000256" key="8">
    <source>
        <dbReference type="ARBA" id="ARBA00023242"/>
    </source>
</evidence>
<proteinExistence type="inferred from homology"/>
<feature type="domain" description="RTR1-type" evidence="15">
    <location>
        <begin position="68"/>
        <end position="151"/>
    </location>
</feature>
<reference evidence="17" key="1">
    <citation type="submission" date="2025-08" db="UniProtKB">
        <authorList>
            <consortium name="RefSeq"/>
        </authorList>
    </citation>
    <scope>IDENTIFICATION</scope>
    <source>
        <tissue evidence="17">Liver</tissue>
    </source>
</reference>
<feature type="region of interest" description="Disordered" evidence="14">
    <location>
        <begin position="380"/>
        <end position="408"/>
    </location>
</feature>
<dbReference type="GO" id="GO:0043175">
    <property type="term" value="F:RNA polymerase core enzyme binding"/>
    <property type="evidence" value="ECO:0007669"/>
    <property type="project" value="UniProtKB-UniRule"/>
</dbReference>
<feature type="region of interest" description="Disordered" evidence="14">
    <location>
        <begin position="187"/>
        <end position="211"/>
    </location>
</feature>
<keyword evidence="7 13" id="KW-0904">Protein phosphatase</keyword>
<evidence type="ECO:0000256" key="1">
    <source>
        <dbReference type="ARBA" id="ARBA00004123"/>
    </source>
</evidence>
<dbReference type="PANTHER" id="PTHR14732:SF0">
    <property type="entry name" value="RNA POLYMERASE II SUBUNIT B1 CTD PHOSPHATASE RPAP2-RELATED"/>
    <property type="match status" value="1"/>
</dbReference>
<evidence type="ECO:0000256" key="5">
    <source>
        <dbReference type="ARBA" id="ARBA00022801"/>
    </source>
</evidence>
<dbReference type="InterPro" id="IPR038534">
    <property type="entry name" value="Rtr1/RPAP2_sf"/>
</dbReference>
<keyword evidence="16" id="KW-1185">Reference proteome</keyword>
<comment type="catalytic activity">
    <reaction evidence="11 13">
        <text>O-phospho-L-threonyl-[protein] + H2O = L-threonyl-[protein] + phosphate</text>
        <dbReference type="Rhea" id="RHEA:47004"/>
        <dbReference type="Rhea" id="RHEA-COMP:11060"/>
        <dbReference type="Rhea" id="RHEA-COMP:11605"/>
        <dbReference type="ChEBI" id="CHEBI:15377"/>
        <dbReference type="ChEBI" id="CHEBI:30013"/>
        <dbReference type="ChEBI" id="CHEBI:43474"/>
        <dbReference type="ChEBI" id="CHEBI:61977"/>
        <dbReference type="EC" id="3.1.3.16"/>
    </reaction>
</comment>
<feature type="region of interest" description="Disordered" evidence="14">
    <location>
        <begin position="1"/>
        <end position="25"/>
    </location>
</feature>
<dbReference type="PANTHER" id="PTHR14732">
    <property type="entry name" value="RNA POLYMERASE II SUBUNIT B1 CTD PHOSPHATASE RPAP2-RELATED"/>
    <property type="match status" value="1"/>
</dbReference>
<evidence type="ECO:0000256" key="4">
    <source>
        <dbReference type="ARBA" id="ARBA00022771"/>
    </source>
</evidence>
<evidence type="ECO:0000256" key="12">
    <source>
        <dbReference type="PROSITE-ProRule" id="PRU00812"/>
    </source>
</evidence>
<keyword evidence="4 13" id="KW-0863">Zinc-finger</keyword>
<evidence type="ECO:0000256" key="14">
    <source>
        <dbReference type="SAM" id="MobiDB-lite"/>
    </source>
</evidence>
<feature type="compositionally biased region" description="Low complexity" evidence="14">
    <location>
        <begin position="192"/>
        <end position="206"/>
    </location>
</feature>
<dbReference type="OMA" id="YPICQNK"/>
<dbReference type="GO" id="GO:0008270">
    <property type="term" value="F:zinc ion binding"/>
    <property type="evidence" value="ECO:0007669"/>
    <property type="project" value="UniProtKB-KW"/>
</dbReference>
<protein>
    <recommendedName>
        <fullName evidence="13">RNA polymerase II subunit B1 CTD phosphatase RPAP2 homolog</fullName>
        <ecNumber evidence="13">3.1.3.16</ecNumber>
    </recommendedName>
</protein>
<comment type="similarity">
    <text evidence="2 12 13">Belongs to the RPAP2 family.</text>
</comment>
<evidence type="ECO:0000256" key="13">
    <source>
        <dbReference type="RuleBase" id="RU367080"/>
    </source>
</evidence>
<dbReference type="Gene3D" id="1.25.40.820">
    <property type="match status" value="1"/>
</dbReference>
<comment type="subcellular location">
    <subcellularLocation>
        <location evidence="1 13">Nucleus</location>
    </subcellularLocation>
</comment>
<evidence type="ECO:0000259" key="15">
    <source>
        <dbReference type="PROSITE" id="PS51479"/>
    </source>
</evidence>
<dbReference type="KEGG" id="pbi:103048239"/>
<feature type="compositionally biased region" description="Acidic residues" evidence="14">
    <location>
        <begin position="386"/>
        <end position="399"/>
    </location>
</feature>
<evidence type="ECO:0000313" key="17">
    <source>
        <dbReference type="RefSeq" id="XP_007430941.1"/>
    </source>
</evidence>
<keyword evidence="3 13" id="KW-0479">Metal-binding</keyword>
<dbReference type="AlphaFoldDB" id="A0A9F2WER2"/>
<comment type="catalytic activity">
    <reaction evidence="10 13">
        <text>O-phospho-L-seryl-[protein] + H2O = L-seryl-[protein] + phosphate</text>
        <dbReference type="Rhea" id="RHEA:20629"/>
        <dbReference type="Rhea" id="RHEA-COMP:9863"/>
        <dbReference type="Rhea" id="RHEA-COMP:11604"/>
        <dbReference type="ChEBI" id="CHEBI:15377"/>
        <dbReference type="ChEBI" id="CHEBI:29999"/>
        <dbReference type="ChEBI" id="CHEBI:43474"/>
        <dbReference type="ChEBI" id="CHEBI:83421"/>
        <dbReference type="EC" id="3.1.3.16"/>
    </reaction>
</comment>
<dbReference type="InterPro" id="IPR007308">
    <property type="entry name" value="Rtr1/RPAP2_dom"/>
</dbReference>
<dbReference type="GO" id="GO:0005634">
    <property type="term" value="C:nucleus"/>
    <property type="evidence" value="ECO:0007669"/>
    <property type="project" value="UniProtKB-SubCell"/>
</dbReference>
<dbReference type="GeneID" id="103048239"/>
<dbReference type="RefSeq" id="XP_007430941.1">
    <property type="nucleotide sequence ID" value="XM_007430879.3"/>
</dbReference>
<keyword evidence="8 13" id="KW-0539">Nucleus</keyword>
<evidence type="ECO:0000256" key="11">
    <source>
        <dbReference type="ARBA" id="ARBA00048336"/>
    </source>
</evidence>
<accession>A0A9F2WER2</accession>
<name>A0A9F2WER2_PYTBI</name>
<comment type="subunit">
    <text evidence="13">Associates with the RNA polymerase II complex.</text>
</comment>
<dbReference type="OrthoDB" id="2590500at2759"/>
<evidence type="ECO:0000256" key="6">
    <source>
        <dbReference type="ARBA" id="ARBA00022833"/>
    </source>
</evidence>
<evidence type="ECO:0000256" key="3">
    <source>
        <dbReference type="ARBA" id="ARBA00022723"/>
    </source>
</evidence>
<dbReference type="EC" id="3.1.3.16" evidence="13"/>
<dbReference type="CTD" id="79871"/>
<evidence type="ECO:0000256" key="10">
    <source>
        <dbReference type="ARBA" id="ARBA00047761"/>
    </source>
</evidence>
<dbReference type="Pfam" id="PF04181">
    <property type="entry name" value="RPAP2_Rtr1"/>
    <property type="match status" value="1"/>
</dbReference>
<dbReference type="GO" id="GO:0005737">
    <property type="term" value="C:cytoplasm"/>
    <property type="evidence" value="ECO:0007669"/>
    <property type="project" value="TreeGrafter"/>
</dbReference>
<organism evidence="16 17">
    <name type="scientific">Python bivittatus</name>
    <name type="common">Burmese python</name>
    <name type="synonym">Python molurus bivittatus</name>
    <dbReference type="NCBI Taxonomy" id="176946"/>
    <lineage>
        <taxon>Eukaryota</taxon>
        <taxon>Metazoa</taxon>
        <taxon>Chordata</taxon>
        <taxon>Craniata</taxon>
        <taxon>Vertebrata</taxon>
        <taxon>Euteleostomi</taxon>
        <taxon>Lepidosauria</taxon>
        <taxon>Squamata</taxon>
        <taxon>Bifurcata</taxon>
        <taxon>Unidentata</taxon>
        <taxon>Episquamata</taxon>
        <taxon>Toxicofera</taxon>
        <taxon>Serpentes</taxon>
        <taxon>Henophidia</taxon>
        <taxon>Pythonidae</taxon>
        <taxon>Python</taxon>
    </lineage>
</organism>
<comment type="function">
    <text evidence="9">Protein phosphatase that displays CTD phosphatase activity and regulates transcription of snRNA genes. Recognizes and binds phosphorylated 'Ser-7' of the C-terminal heptapeptide repeat domain (CTD) of the largest RNA polymerase II subunit POLR2A, and mediates dephosphorylation of 'Ser-5' of the CTD, thereby promoting transcription of snRNA genes. Downstream of EIF2AK3/PERK, dephosphorylates ERN1, a sensor for the endoplasmic reticulum unfolded protein response (UPR), to abort failed ER-stress adaptation and trigger apoptosis.</text>
</comment>